<sequence length="102" mass="11098">MSLVLMVYLLMVVTTSNSSMDIEVWPAVSQSSYNDDTNQPSDTVTLVYDSSRLESVKNEDADAPPTNNKVTTNLGAWRKCSNITGDYCPCDGNIRLGDTAQG</sequence>
<dbReference type="EMBL" id="JABANM010034835">
    <property type="protein sequence ID" value="KAF4698990.1"/>
    <property type="molecule type" value="Genomic_DNA"/>
</dbReference>
<feature type="non-terminal residue" evidence="2">
    <location>
        <position position="102"/>
    </location>
</feature>
<feature type="signal peptide" evidence="1">
    <location>
        <begin position="1"/>
        <end position="18"/>
    </location>
</feature>
<accession>A0A7J6PTL8</accession>
<gene>
    <name evidence="2" type="ORF">FOZ62_027287</name>
</gene>
<organism evidence="2 3">
    <name type="scientific">Perkinsus olseni</name>
    <name type="common">Perkinsus atlanticus</name>
    <dbReference type="NCBI Taxonomy" id="32597"/>
    <lineage>
        <taxon>Eukaryota</taxon>
        <taxon>Sar</taxon>
        <taxon>Alveolata</taxon>
        <taxon>Perkinsozoa</taxon>
        <taxon>Perkinsea</taxon>
        <taxon>Perkinsida</taxon>
        <taxon>Perkinsidae</taxon>
        <taxon>Perkinsus</taxon>
    </lineage>
</organism>
<dbReference type="Proteomes" id="UP000574390">
    <property type="component" value="Unassembled WGS sequence"/>
</dbReference>
<feature type="chain" id="PRO_5029768986" evidence="1">
    <location>
        <begin position="19"/>
        <end position="102"/>
    </location>
</feature>
<comment type="caution">
    <text evidence="2">The sequence shown here is derived from an EMBL/GenBank/DDBJ whole genome shotgun (WGS) entry which is preliminary data.</text>
</comment>
<evidence type="ECO:0000313" key="3">
    <source>
        <dbReference type="Proteomes" id="UP000574390"/>
    </source>
</evidence>
<protein>
    <submittedName>
        <fullName evidence="2">Uncharacterized protein</fullName>
    </submittedName>
</protein>
<evidence type="ECO:0000313" key="2">
    <source>
        <dbReference type="EMBL" id="KAF4698990.1"/>
    </source>
</evidence>
<proteinExistence type="predicted"/>
<name>A0A7J6PTL8_PEROL</name>
<evidence type="ECO:0000256" key="1">
    <source>
        <dbReference type="SAM" id="SignalP"/>
    </source>
</evidence>
<dbReference type="AlphaFoldDB" id="A0A7J6PTL8"/>
<keyword evidence="1" id="KW-0732">Signal</keyword>
<reference evidence="2 3" key="1">
    <citation type="submission" date="2020-04" db="EMBL/GenBank/DDBJ databases">
        <title>Perkinsus olseni comparative genomics.</title>
        <authorList>
            <person name="Bogema D.R."/>
        </authorList>
    </citation>
    <scope>NUCLEOTIDE SEQUENCE [LARGE SCALE GENOMIC DNA]</scope>
    <source>
        <strain evidence="2">ATCC PRA-205</strain>
    </source>
</reference>